<gene>
    <name evidence="1" type="ORF">J2X78_003320</name>
</gene>
<name>A0ACC6KZU5_9SPHI</name>
<organism evidence="1 2">
    <name type="scientific">Pedobacter africanus</name>
    <dbReference type="NCBI Taxonomy" id="151894"/>
    <lineage>
        <taxon>Bacteria</taxon>
        <taxon>Pseudomonadati</taxon>
        <taxon>Bacteroidota</taxon>
        <taxon>Sphingobacteriia</taxon>
        <taxon>Sphingobacteriales</taxon>
        <taxon>Sphingobacteriaceae</taxon>
        <taxon>Pedobacter</taxon>
    </lineage>
</organism>
<keyword evidence="2" id="KW-1185">Reference proteome</keyword>
<sequence length="278" mass="30923">MEVQQPSYILMKNLLYALSLSLILLSCQKNQKNGVTYTPRVLTATEKFNESQPAADSVFTIYNYNSGNDKEVSGEEAFQVKFRDTAVSIQKNKANAASTDKFAFAQFVNTQKTALLVQAADSTGATTQFYLLALKGGKLDVVSLDRPSAGKQDATSVPGLSKVGRSGYLVNNDFFITNVNAQAYLIKRQNANERIQGEFILNSPDKSTLIFLSPNSLYQVHYPSDESFTEKLSKPAPQSAAAISDWIRENFTWEKNKKGITYLKFSDSDRIVDIREFS</sequence>
<protein>
    <submittedName>
        <fullName evidence="1">Uncharacterized protein</fullName>
    </submittedName>
</protein>
<proteinExistence type="predicted"/>
<evidence type="ECO:0000313" key="2">
    <source>
        <dbReference type="Proteomes" id="UP001246858"/>
    </source>
</evidence>
<reference evidence="1" key="1">
    <citation type="submission" date="2023-07" db="EMBL/GenBank/DDBJ databases">
        <title>Sorghum-associated microbial communities from plants grown in Nebraska, USA.</title>
        <authorList>
            <person name="Schachtman D."/>
        </authorList>
    </citation>
    <scope>NUCLEOTIDE SEQUENCE</scope>
    <source>
        <strain evidence="1">2697</strain>
    </source>
</reference>
<comment type="caution">
    <text evidence="1">The sequence shown here is derived from an EMBL/GenBank/DDBJ whole genome shotgun (WGS) entry which is preliminary data.</text>
</comment>
<dbReference type="Proteomes" id="UP001246858">
    <property type="component" value="Unassembled WGS sequence"/>
</dbReference>
<accession>A0ACC6KZU5</accession>
<dbReference type="EMBL" id="JAVDTF010000003">
    <property type="protein sequence ID" value="MDR6784746.1"/>
    <property type="molecule type" value="Genomic_DNA"/>
</dbReference>
<evidence type="ECO:0000313" key="1">
    <source>
        <dbReference type="EMBL" id="MDR6784746.1"/>
    </source>
</evidence>